<dbReference type="Gene3D" id="1.10.287.40">
    <property type="entry name" value="Serine-tRNA synthetase, tRNA binding domain"/>
    <property type="match status" value="1"/>
</dbReference>
<dbReference type="SUPFAM" id="SSF55681">
    <property type="entry name" value="Class II aaRS and biotin synthetases"/>
    <property type="match status" value="1"/>
</dbReference>
<keyword evidence="4" id="KW-1185">Reference proteome</keyword>
<keyword evidence="2" id="KW-0175">Coiled coil</keyword>
<dbReference type="PANTHER" id="PTHR11778">
    <property type="entry name" value="SERYL-TRNA SYNTHETASE"/>
    <property type="match status" value="1"/>
</dbReference>
<name>A0ABM0JPU2_APLCA</name>
<dbReference type="Proteomes" id="UP000694888">
    <property type="component" value="Unplaced"/>
</dbReference>
<comment type="similarity">
    <text evidence="1">Belongs to the class-II aminoacyl-tRNA synthetase family. Type-1 seryl-tRNA synthetase subfamily.</text>
</comment>
<protein>
    <submittedName>
        <fullName evidence="5 6">Serine--tRNA synthetase-like protein Slimp</fullName>
    </submittedName>
</protein>
<dbReference type="InterPro" id="IPR010978">
    <property type="entry name" value="tRNA-bd_arm"/>
</dbReference>
<dbReference type="InterPro" id="IPR002317">
    <property type="entry name" value="Ser-tRNA-ligase_type_1"/>
</dbReference>
<dbReference type="SUPFAM" id="SSF46589">
    <property type="entry name" value="tRNA-binding arm"/>
    <property type="match status" value="1"/>
</dbReference>
<evidence type="ECO:0000259" key="3">
    <source>
        <dbReference type="Pfam" id="PF00587"/>
    </source>
</evidence>
<dbReference type="RefSeq" id="XP_035825734.1">
    <property type="nucleotide sequence ID" value="XM_035969841.1"/>
</dbReference>
<feature type="domain" description="Aminoacyl-tRNA synthetase class II (G/ P/ S/T)" evidence="3">
    <location>
        <begin position="353"/>
        <end position="502"/>
    </location>
</feature>
<gene>
    <name evidence="5 6" type="primary">LOC101847037</name>
</gene>
<dbReference type="InterPro" id="IPR045864">
    <property type="entry name" value="aa-tRNA-synth_II/BPL/LPL"/>
</dbReference>
<evidence type="ECO:0000256" key="2">
    <source>
        <dbReference type="SAM" id="Coils"/>
    </source>
</evidence>
<evidence type="ECO:0000313" key="5">
    <source>
        <dbReference type="RefSeq" id="XP_005098703.1"/>
    </source>
</evidence>
<sequence>MASVKSIAQRFHLRSKTDVYRRCLSLRRPDFLFETVRHLTSSPLGRTQDQRRTHCPQCVKARLCRLRTSYITRNFSSKSVFDNQPPSWLFVSGAVAGAYGAQVNLELGLNERLTGEPLRKLQENISARKMELRLDELIQDYNRLLQLKREREELIAKRNELFQQIRALKSQGKSSVDTESLYQEAVAVKQRIKNSVNQAMWDLEESVTLRGLKLPNELHESTPLSDASQILQEKEGTREPQSMNHVEAGEKHELIKFSNVGPKAYYLKGELAIAEQALAELICGYMEKKDYRLIAGPEFFKTPVLEGCGRDVFDTEGVLTIQHVIKDIVEPMNHLAGVSPMTFAAYMAKLCVGDARLPFNLFSCGRTYQNSDLPGLFGAMQTTQVGLFSGVTESDVDLQFEQTIDVVWKLLQSLGFSMRLSLVPVTDLRQEERRRVELQVFAPSLDSFIPIGYVSDLGDFVSRRLMTCHNRNHGDIRRAKHLHMISGSAVNITSLLAVWLEHTDLDQMGIGL</sequence>
<evidence type="ECO:0000313" key="6">
    <source>
        <dbReference type="RefSeq" id="XP_035825734.1"/>
    </source>
</evidence>
<proteinExistence type="inferred from homology"/>
<organism evidence="4 5">
    <name type="scientific">Aplysia californica</name>
    <name type="common">California sea hare</name>
    <dbReference type="NCBI Taxonomy" id="6500"/>
    <lineage>
        <taxon>Eukaryota</taxon>
        <taxon>Metazoa</taxon>
        <taxon>Spiralia</taxon>
        <taxon>Lophotrochozoa</taxon>
        <taxon>Mollusca</taxon>
        <taxon>Gastropoda</taxon>
        <taxon>Heterobranchia</taxon>
        <taxon>Euthyneura</taxon>
        <taxon>Tectipleura</taxon>
        <taxon>Aplysiida</taxon>
        <taxon>Aplysioidea</taxon>
        <taxon>Aplysiidae</taxon>
        <taxon>Aplysia</taxon>
    </lineage>
</organism>
<dbReference type="Gene3D" id="3.30.930.10">
    <property type="entry name" value="Bira Bifunctional Protein, Domain 2"/>
    <property type="match status" value="1"/>
</dbReference>
<evidence type="ECO:0000313" key="4">
    <source>
        <dbReference type="Proteomes" id="UP000694888"/>
    </source>
</evidence>
<dbReference type="GeneID" id="101847037"/>
<evidence type="ECO:0000256" key="1">
    <source>
        <dbReference type="ARBA" id="ARBA00010728"/>
    </source>
</evidence>
<dbReference type="InterPro" id="IPR042103">
    <property type="entry name" value="SerRS_1_N_sf"/>
</dbReference>
<accession>A0ABM0JPU2</accession>
<dbReference type="Pfam" id="PF00587">
    <property type="entry name" value="tRNA-synt_2b"/>
    <property type="match status" value="1"/>
</dbReference>
<dbReference type="InterPro" id="IPR002314">
    <property type="entry name" value="aa-tRNA-synt_IIb"/>
</dbReference>
<reference evidence="5 6" key="1">
    <citation type="submission" date="2025-05" db="UniProtKB">
        <authorList>
            <consortium name="RefSeq"/>
        </authorList>
    </citation>
    <scope>IDENTIFICATION</scope>
</reference>
<dbReference type="RefSeq" id="XP_005098703.1">
    <property type="nucleotide sequence ID" value="XM_005098646.3"/>
</dbReference>
<feature type="coiled-coil region" evidence="2">
    <location>
        <begin position="127"/>
        <end position="171"/>
    </location>
</feature>